<protein>
    <recommendedName>
        <fullName evidence="3">F-box domain-containing protein</fullName>
    </recommendedName>
</protein>
<evidence type="ECO:0008006" key="3">
    <source>
        <dbReference type="Google" id="ProtNLM"/>
    </source>
</evidence>
<evidence type="ECO:0000313" key="1">
    <source>
        <dbReference type="EMBL" id="TCD59850.1"/>
    </source>
</evidence>
<reference evidence="1 2" key="1">
    <citation type="submission" date="2018-11" db="EMBL/GenBank/DDBJ databases">
        <title>Genome assembly of Steccherinum ochraceum LE-BIN_3174, the white-rot fungus of the Steccherinaceae family (The Residual Polyporoid clade, Polyporales, Basidiomycota).</title>
        <authorList>
            <person name="Fedorova T.V."/>
            <person name="Glazunova O.A."/>
            <person name="Landesman E.O."/>
            <person name="Moiseenko K.V."/>
            <person name="Psurtseva N.V."/>
            <person name="Savinova O.S."/>
            <person name="Shakhova N.V."/>
            <person name="Tyazhelova T.V."/>
            <person name="Vasina D.V."/>
        </authorList>
    </citation>
    <scope>NUCLEOTIDE SEQUENCE [LARGE SCALE GENOMIC DNA]</scope>
    <source>
        <strain evidence="1 2">LE-BIN_3174</strain>
    </source>
</reference>
<dbReference type="InterPro" id="IPR036047">
    <property type="entry name" value="F-box-like_dom_sf"/>
</dbReference>
<accession>A0A4R0QZS6</accession>
<gene>
    <name evidence="1" type="ORF">EIP91_011324</name>
</gene>
<name>A0A4R0QZS6_9APHY</name>
<proteinExistence type="predicted"/>
<dbReference type="OrthoDB" id="2745780at2759"/>
<keyword evidence="2" id="KW-1185">Reference proteome</keyword>
<sequence>MATYIPWELRSLILVHLDRSQHAACSLISRDWRNVSQFHLFHSITTDLYNIRFDITAFITFLDAVQLTHPDIPRSIKNVTVRGKTRSNSRAVRVETSVDSVSEMVARLPSLQSVEFHYVQLGYPRSSRSLPSPIPLRRLTLNVFGFLVPFGDGVAAHAPSPAHDLFALFSSIDFLSLSNVYISESTITSSPSVPGLRSSQASPEVDLPLRRIPVHRLACDGVEICGPATAQRRIFEYLSHSHPLEVIGTLDILDSPKEMRALGTALGDSVAHLHLRLQGGGTQSAEEQVWDVTKHCKALTALHITVVAFRQGVGLRQVLALIENAPETVSTLTVTWDCNFFLSSDLLDDLTSLLLAEDWHAFDSHLFDRRDNLQKVVIRFMDVSGADVSPLPVDSPFKAPLRPVLEKLPLTQSTDRLEWQL</sequence>
<comment type="caution">
    <text evidence="1">The sequence shown here is derived from an EMBL/GenBank/DDBJ whole genome shotgun (WGS) entry which is preliminary data.</text>
</comment>
<evidence type="ECO:0000313" key="2">
    <source>
        <dbReference type="Proteomes" id="UP000292702"/>
    </source>
</evidence>
<dbReference type="Proteomes" id="UP000292702">
    <property type="component" value="Unassembled WGS sequence"/>
</dbReference>
<dbReference type="AlphaFoldDB" id="A0A4R0QZS6"/>
<dbReference type="SUPFAM" id="SSF81383">
    <property type="entry name" value="F-box domain"/>
    <property type="match status" value="1"/>
</dbReference>
<dbReference type="EMBL" id="RWJN01000720">
    <property type="protein sequence ID" value="TCD59850.1"/>
    <property type="molecule type" value="Genomic_DNA"/>
</dbReference>
<organism evidence="1 2">
    <name type="scientific">Steccherinum ochraceum</name>
    <dbReference type="NCBI Taxonomy" id="92696"/>
    <lineage>
        <taxon>Eukaryota</taxon>
        <taxon>Fungi</taxon>
        <taxon>Dikarya</taxon>
        <taxon>Basidiomycota</taxon>
        <taxon>Agaricomycotina</taxon>
        <taxon>Agaricomycetes</taxon>
        <taxon>Polyporales</taxon>
        <taxon>Steccherinaceae</taxon>
        <taxon>Steccherinum</taxon>
    </lineage>
</organism>